<evidence type="ECO:0000259" key="16">
    <source>
        <dbReference type="SMART" id="SM01192"/>
    </source>
</evidence>
<dbReference type="PROSITE" id="PS00164">
    <property type="entry name" value="ENOLASE"/>
    <property type="match status" value="1"/>
</dbReference>
<comment type="subunit">
    <text evidence="12">Component of the RNA degradosome, a multiprotein complex involved in RNA processing and mRNA degradation.</text>
</comment>
<evidence type="ECO:0000256" key="7">
    <source>
        <dbReference type="ARBA" id="ARBA00022723"/>
    </source>
</evidence>
<feature type="binding site" evidence="14">
    <location>
        <position position="163"/>
    </location>
    <ligand>
        <name>substrate</name>
    </ligand>
</feature>
<feature type="binding site" evidence="14">
    <location>
        <position position="154"/>
    </location>
    <ligand>
        <name>substrate</name>
    </ligand>
</feature>
<keyword evidence="19" id="KW-1185">Reference proteome</keyword>
<feature type="binding site" evidence="12">
    <location>
        <position position="366"/>
    </location>
    <ligand>
        <name>(2R)-2-phosphoglycerate</name>
        <dbReference type="ChEBI" id="CHEBI:58289"/>
    </ligand>
</feature>
<dbReference type="GO" id="GO:0004634">
    <property type="term" value="F:phosphopyruvate hydratase activity"/>
    <property type="evidence" value="ECO:0007669"/>
    <property type="project" value="UniProtKB-UniRule"/>
</dbReference>
<evidence type="ECO:0000256" key="11">
    <source>
        <dbReference type="ARBA" id="ARBA00045763"/>
    </source>
</evidence>
<evidence type="ECO:0000256" key="14">
    <source>
        <dbReference type="PIRSR" id="PIRSR001400-2"/>
    </source>
</evidence>
<protein>
    <recommendedName>
        <fullName evidence="4 12">Enolase</fullName>
        <ecNumber evidence="3 12">4.2.1.11</ecNumber>
    </recommendedName>
    <alternativeName>
        <fullName evidence="12">2-phospho-D-glycerate hydro-lyase</fullName>
    </alternativeName>
    <alternativeName>
        <fullName evidence="12">2-phosphoglycerate dehydratase</fullName>
    </alternativeName>
</protein>
<keyword evidence="10 12" id="KW-0456">Lyase</keyword>
<dbReference type="GO" id="GO:0000287">
    <property type="term" value="F:magnesium ion binding"/>
    <property type="evidence" value="ECO:0007669"/>
    <property type="project" value="UniProtKB-UniRule"/>
</dbReference>
<feature type="binding site" evidence="14">
    <location>
        <position position="311"/>
    </location>
    <ligand>
        <name>substrate</name>
    </ligand>
</feature>
<evidence type="ECO:0000256" key="13">
    <source>
        <dbReference type="PIRSR" id="PIRSR001400-1"/>
    </source>
</evidence>
<feature type="binding site" evidence="12">
    <location>
        <position position="387"/>
    </location>
    <ligand>
        <name>(2R)-2-phosphoglycerate</name>
        <dbReference type="ChEBI" id="CHEBI:58289"/>
    </ligand>
</feature>
<feature type="active site" description="Proton donor" evidence="12 13">
    <location>
        <position position="204"/>
    </location>
</feature>
<dbReference type="GO" id="GO:0009986">
    <property type="term" value="C:cell surface"/>
    <property type="evidence" value="ECO:0007669"/>
    <property type="project" value="UniProtKB-SubCell"/>
</dbReference>
<dbReference type="FunFam" id="3.20.20.120:FF:000001">
    <property type="entry name" value="Enolase"/>
    <property type="match status" value="1"/>
</dbReference>
<evidence type="ECO:0000256" key="8">
    <source>
        <dbReference type="ARBA" id="ARBA00022842"/>
    </source>
</evidence>
<feature type="domain" description="Enolase C-terminal TIM barrel" evidence="16">
    <location>
        <begin position="138"/>
        <end position="424"/>
    </location>
</feature>
<evidence type="ECO:0000256" key="10">
    <source>
        <dbReference type="ARBA" id="ARBA00023239"/>
    </source>
</evidence>
<name>A0A0M4NHX3_9GAMM</name>
<evidence type="ECO:0000256" key="4">
    <source>
        <dbReference type="ARBA" id="ARBA00017068"/>
    </source>
</evidence>
<dbReference type="InterPro" id="IPR029017">
    <property type="entry name" value="Enolase-like_N"/>
</dbReference>
<feature type="binding site" evidence="14">
    <location>
        <begin position="363"/>
        <end position="366"/>
    </location>
    <ligand>
        <name>substrate</name>
    </ligand>
</feature>
<dbReference type="NCBIfam" id="TIGR01060">
    <property type="entry name" value="eno"/>
    <property type="match status" value="1"/>
</dbReference>
<sequence length="426" mass="46084">MKIKQIKAREILDSRGNPTIEADVILDDGTIGSAMVPSGASTGQREALELRDGDKSRYLGKGVLKAVEFVNTEINETLIGFGIEDLNKIDQAMIDLDGTETKSRLGANAILAVSLASAHANANRQHKPLYDSLDQGDNYQLPVPMMNIINGGEHANNSVDIQEFMIIPAGAPSFKEALRYGAEVFHHLKSVLEAQGMNTAVGDEGGFAPDLASNEDAIKVILEAIELAGYVAGKDIFIGIDAASSEFYENGTYNLVSENRSLTSQEFVDYLANWVETYPIISIEDGMDENDWEGWDLLTKKVGAQVQLVGDDLFVTNSKILKQGIDNNIANSILIKVNQIGTLSETFAAMNMAAEAGYTAVMSHRSGETEDTTIADLAVATGCGQIKTGSLSRSDRLAKYNRLLRIEEELGAKATYPGLDAFKHLN</sequence>
<proteinExistence type="inferred from homology"/>
<feature type="binding site" evidence="12">
    <location>
        <position position="336"/>
    </location>
    <ligand>
        <name>(2R)-2-phosphoglycerate</name>
        <dbReference type="ChEBI" id="CHEBI:58289"/>
    </ligand>
</feature>
<dbReference type="PIRSF" id="PIRSF001400">
    <property type="entry name" value="Enolase"/>
    <property type="match status" value="1"/>
</dbReference>
<dbReference type="KEGG" id="tho:SP60_01225"/>
<comment type="pathway">
    <text evidence="1 12">Carbohydrate degradation; glycolysis; pyruvate from D-glyceraldehyde 3-phosphate: step 4/5.</text>
</comment>
<feature type="active site" description="Proton acceptor" evidence="12 13">
    <location>
        <position position="336"/>
    </location>
</feature>
<dbReference type="Gene3D" id="3.20.20.120">
    <property type="entry name" value="Enolase-like C-terminal domain"/>
    <property type="match status" value="1"/>
</dbReference>
<dbReference type="PANTHER" id="PTHR11902">
    <property type="entry name" value="ENOLASE"/>
    <property type="match status" value="1"/>
</dbReference>
<feature type="binding site" evidence="14">
    <location>
        <position position="387"/>
    </location>
    <ligand>
        <name>substrate</name>
    </ligand>
</feature>
<feature type="binding site" evidence="12 15">
    <location>
        <position position="284"/>
    </location>
    <ligand>
        <name>Mg(2+)</name>
        <dbReference type="ChEBI" id="CHEBI:18420"/>
    </ligand>
</feature>
<comment type="similarity">
    <text evidence="2 12">Belongs to the enolase family.</text>
</comment>
<dbReference type="GO" id="GO:0006096">
    <property type="term" value="P:glycolytic process"/>
    <property type="evidence" value="ECO:0007669"/>
    <property type="project" value="UniProtKB-UniRule"/>
</dbReference>
<evidence type="ECO:0000256" key="9">
    <source>
        <dbReference type="ARBA" id="ARBA00023152"/>
    </source>
</evidence>
<reference evidence="18 19" key="1">
    <citation type="journal article" date="2015" name="Genome Announc.">
        <title>Genome Sequence of 'Candidatus Thioglobus autotrophica' Strain EF1, a Chemoautotroph from the SUP05 Clade of Marine Gammaproteobacteria.</title>
        <authorList>
            <person name="Shah V."/>
            <person name="Morris R.M."/>
        </authorList>
    </citation>
    <scope>NUCLEOTIDE SEQUENCE [LARGE SCALE GENOMIC DNA]</scope>
    <source>
        <strain evidence="18 19">EF1</strain>
    </source>
</reference>
<dbReference type="SMART" id="SM01192">
    <property type="entry name" value="Enolase_C"/>
    <property type="match status" value="1"/>
</dbReference>
<feature type="binding site" evidence="12">
    <location>
        <position position="365"/>
    </location>
    <ligand>
        <name>(2R)-2-phosphoglycerate</name>
        <dbReference type="ChEBI" id="CHEBI:58289"/>
    </ligand>
</feature>
<organism evidence="18 19">
    <name type="scientific">Candidatus Thioglobus autotrophicus</name>
    <dbReference type="NCBI Taxonomy" id="1705394"/>
    <lineage>
        <taxon>Bacteria</taxon>
        <taxon>Pseudomonadati</taxon>
        <taxon>Pseudomonadota</taxon>
        <taxon>Gammaproteobacteria</taxon>
        <taxon>Candidatus Pseudothioglobaceae</taxon>
        <taxon>Candidatus Thioglobus</taxon>
    </lineage>
</organism>
<keyword evidence="6 12" id="KW-0964">Secreted</keyword>
<keyword evidence="7 12" id="KW-0479">Metal-binding</keyword>
<comment type="subcellular location">
    <subcellularLocation>
        <location evidence="12">Cytoplasm</location>
    </subcellularLocation>
    <subcellularLocation>
        <location evidence="12">Secreted</location>
    </subcellularLocation>
    <subcellularLocation>
        <location evidence="12">Cell surface</location>
    </subcellularLocation>
    <text evidence="12">Fractions of enolase are present in both the cytoplasm and on the cell surface.</text>
</comment>
<evidence type="ECO:0000259" key="17">
    <source>
        <dbReference type="SMART" id="SM01193"/>
    </source>
</evidence>
<dbReference type="OrthoDB" id="9804716at2"/>
<evidence type="ECO:0000256" key="1">
    <source>
        <dbReference type="ARBA" id="ARBA00005031"/>
    </source>
</evidence>
<dbReference type="SFLD" id="SFLDG00178">
    <property type="entry name" value="enolase"/>
    <property type="match status" value="1"/>
</dbReference>
<dbReference type="CDD" id="cd03313">
    <property type="entry name" value="enolase"/>
    <property type="match status" value="1"/>
</dbReference>
<accession>A0A0M4NHX3</accession>
<dbReference type="STRING" id="1705394.SP60_01225"/>
<dbReference type="PRINTS" id="PR00148">
    <property type="entry name" value="ENOLASE"/>
</dbReference>
<dbReference type="SUPFAM" id="SSF54826">
    <property type="entry name" value="Enolase N-terminal domain-like"/>
    <property type="match status" value="1"/>
</dbReference>
<dbReference type="GO" id="GO:0000015">
    <property type="term" value="C:phosphopyruvate hydratase complex"/>
    <property type="evidence" value="ECO:0007669"/>
    <property type="project" value="InterPro"/>
</dbReference>
<evidence type="ECO:0000313" key="18">
    <source>
        <dbReference type="EMBL" id="ALE51988.1"/>
    </source>
</evidence>
<dbReference type="EMBL" id="CP010552">
    <property type="protein sequence ID" value="ALE51988.1"/>
    <property type="molecule type" value="Genomic_DNA"/>
</dbReference>
<dbReference type="SMART" id="SM01193">
    <property type="entry name" value="Enolase_N"/>
    <property type="match status" value="1"/>
</dbReference>
<dbReference type="GO" id="GO:0005576">
    <property type="term" value="C:extracellular region"/>
    <property type="evidence" value="ECO:0007669"/>
    <property type="project" value="UniProtKB-SubCell"/>
</dbReference>
<dbReference type="PATRIC" id="fig|1705394.5.peg.243"/>
<evidence type="ECO:0000256" key="2">
    <source>
        <dbReference type="ARBA" id="ARBA00009604"/>
    </source>
</evidence>
<evidence type="ECO:0000256" key="15">
    <source>
        <dbReference type="PIRSR" id="PIRSR001400-3"/>
    </source>
</evidence>
<dbReference type="HAMAP" id="MF_00318">
    <property type="entry name" value="Enolase"/>
    <property type="match status" value="1"/>
</dbReference>
<evidence type="ECO:0000256" key="12">
    <source>
        <dbReference type="HAMAP-Rule" id="MF_00318"/>
    </source>
</evidence>
<dbReference type="Pfam" id="PF00113">
    <property type="entry name" value="Enolase_C"/>
    <property type="match status" value="1"/>
</dbReference>
<keyword evidence="5 12" id="KW-0963">Cytoplasm</keyword>
<comment type="function">
    <text evidence="11 12">Catalyzes the reversible conversion of 2-phosphoglycerate (2-PG) into phosphoenolpyruvate (PEP). It is essential for the degradation of carbohydrates via glycolysis.</text>
</comment>
<gene>
    <name evidence="12 18" type="primary">eno</name>
    <name evidence="18" type="ORF">SP60_01225</name>
</gene>
<evidence type="ECO:0000313" key="19">
    <source>
        <dbReference type="Proteomes" id="UP000058020"/>
    </source>
</evidence>
<dbReference type="SFLD" id="SFLDS00001">
    <property type="entry name" value="Enolase"/>
    <property type="match status" value="1"/>
</dbReference>
<feature type="binding site" evidence="12 15">
    <location>
        <position position="311"/>
    </location>
    <ligand>
        <name>Mg(2+)</name>
        <dbReference type="ChEBI" id="CHEBI:18420"/>
    </ligand>
</feature>
<feature type="binding site" evidence="14">
    <location>
        <position position="284"/>
    </location>
    <ligand>
        <name>substrate</name>
    </ligand>
</feature>
<feature type="binding site" evidence="12">
    <location>
        <position position="162"/>
    </location>
    <ligand>
        <name>(2R)-2-phosphoglycerate</name>
        <dbReference type="ChEBI" id="CHEBI:58289"/>
    </ligand>
</feature>
<dbReference type="FunFam" id="3.30.390.10:FF:000001">
    <property type="entry name" value="Enolase"/>
    <property type="match status" value="1"/>
</dbReference>
<dbReference type="InterPro" id="IPR036849">
    <property type="entry name" value="Enolase-like_C_sf"/>
</dbReference>
<evidence type="ECO:0000256" key="5">
    <source>
        <dbReference type="ARBA" id="ARBA00022490"/>
    </source>
</evidence>
<feature type="domain" description="Enolase N-terminal" evidence="17">
    <location>
        <begin position="3"/>
        <end position="133"/>
    </location>
</feature>
<dbReference type="InterPro" id="IPR000941">
    <property type="entry name" value="Enolase"/>
</dbReference>
<dbReference type="Pfam" id="PF03952">
    <property type="entry name" value="Enolase_N"/>
    <property type="match status" value="1"/>
</dbReference>
<dbReference type="InterPro" id="IPR020810">
    <property type="entry name" value="Enolase_C"/>
</dbReference>
<dbReference type="SFLD" id="SFLDF00002">
    <property type="entry name" value="enolase"/>
    <property type="match status" value="1"/>
</dbReference>
<dbReference type="PANTHER" id="PTHR11902:SF1">
    <property type="entry name" value="ENOLASE"/>
    <property type="match status" value="1"/>
</dbReference>
<keyword evidence="8 12" id="KW-0460">Magnesium</keyword>
<dbReference type="Gene3D" id="3.30.390.10">
    <property type="entry name" value="Enolase-like, N-terminal domain"/>
    <property type="match status" value="1"/>
</dbReference>
<comment type="cofactor">
    <cofactor evidence="15">
        <name>Mg(2+)</name>
        <dbReference type="ChEBI" id="CHEBI:18420"/>
    </cofactor>
    <text evidence="15">Mg(2+) is required for catalysis and for stabilizing the dimer.</text>
</comment>
<dbReference type="EC" id="4.2.1.11" evidence="3 12"/>
<dbReference type="Proteomes" id="UP000058020">
    <property type="component" value="Chromosome"/>
</dbReference>
<comment type="cofactor">
    <cofactor evidence="12">
        <name>Mg(2+)</name>
        <dbReference type="ChEBI" id="CHEBI:18420"/>
    </cofactor>
    <text evidence="12">Binds a second Mg(2+) ion via substrate during catalysis.</text>
</comment>
<dbReference type="UniPathway" id="UPA00109">
    <property type="reaction ID" value="UER00187"/>
</dbReference>
<dbReference type="InterPro" id="IPR020811">
    <property type="entry name" value="Enolase_N"/>
</dbReference>
<evidence type="ECO:0000256" key="6">
    <source>
        <dbReference type="ARBA" id="ARBA00022525"/>
    </source>
</evidence>
<keyword evidence="9 12" id="KW-0324">Glycolysis</keyword>
<dbReference type="SUPFAM" id="SSF51604">
    <property type="entry name" value="Enolase C-terminal domain-like"/>
    <property type="match status" value="1"/>
</dbReference>
<dbReference type="InterPro" id="IPR020809">
    <property type="entry name" value="Enolase_CS"/>
</dbReference>
<dbReference type="AlphaFoldDB" id="A0A0M4NHX3"/>
<dbReference type="RefSeq" id="WP_053950913.1">
    <property type="nucleotide sequence ID" value="NZ_CP010552.1"/>
</dbReference>
<comment type="catalytic activity">
    <reaction evidence="12">
        <text>(2R)-2-phosphoglycerate = phosphoenolpyruvate + H2O</text>
        <dbReference type="Rhea" id="RHEA:10164"/>
        <dbReference type="ChEBI" id="CHEBI:15377"/>
        <dbReference type="ChEBI" id="CHEBI:58289"/>
        <dbReference type="ChEBI" id="CHEBI:58702"/>
        <dbReference type="EC" id="4.2.1.11"/>
    </reaction>
</comment>
<evidence type="ECO:0000256" key="3">
    <source>
        <dbReference type="ARBA" id="ARBA00012058"/>
    </source>
</evidence>
<feature type="binding site" evidence="12 15">
    <location>
        <position position="241"/>
    </location>
    <ligand>
        <name>Mg(2+)</name>
        <dbReference type="ChEBI" id="CHEBI:18420"/>
    </ligand>
</feature>